<proteinExistence type="predicted"/>
<dbReference type="Gene3D" id="2.40.50.40">
    <property type="match status" value="1"/>
</dbReference>
<organism evidence="2 3">
    <name type="scientific">Flamingopox virus FGPVKD09</name>
    <dbReference type="NCBI Taxonomy" id="2059380"/>
    <lineage>
        <taxon>Viruses</taxon>
        <taxon>Varidnaviria</taxon>
        <taxon>Bamfordvirae</taxon>
        <taxon>Nucleocytoviricota</taxon>
        <taxon>Pokkesviricetes</taxon>
        <taxon>Chitovirales</taxon>
        <taxon>Poxviridae</taxon>
        <taxon>Chordopoxvirinae</taxon>
        <taxon>Avipoxvirus</taxon>
    </lineage>
</organism>
<dbReference type="GO" id="GO:0008009">
    <property type="term" value="F:chemokine activity"/>
    <property type="evidence" value="ECO:0007669"/>
    <property type="project" value="InterPro"/>
</dbReference>
<accession>A0A2H4X2M3</accession>
<keyword evidence="3" id="KW-1185">Reference proteome</keyword>
<dbReference type="GO" id="GO:0006955">
    <property type="term" value="P:immune response"/>
    <property type="evidence" value="ECO:0007669"/>
    <property type="project" value="InterPro"/>
</dbReference>
<dbReference type="SMART" id="SM00199">
    <property type="entry name" value="SCY"/>
    <property type="match status" value="1"/>
</dbReference>
<dbReference type="GO" id="GO:0005576">
    <property type="term" value="C:extracellular region"/>
    <property type="evidence" value="ECO:0007669"/>
    <property type="project" value="InterPro"/>
</dbReference>
<evidence type="ECO:0000313" key="3">
    <source>
        <dbReference type="Proteomes" id="UP000235762"/>
    </source>
</evidence>
<sequence>MNIIKPLLLIIYYHILESNAICCSTYSRNMIDIEDIAIVRYSSCNCKKGAAIIVTIIDGKEICVPDDTPWIKSVMNYMNIGWLSCGDEGFAVSNFFLEENILPFNKNV</sequence>
<reference evidence="2 3" key="1">
    <citation type="journal article" date="2017" name="BMC Genomics">
        <title>Comparative analysis of avian poxvirus genomes, including a novel poxvirus from lesser flamingos (Phoenicopterus minor), highlights the lack of conservation of the central region.</title>
        <authorList>
            <person name="Carulei O."/>
            <person name="Douglass N."/>
            <person name="Williamson A.L."/>
        </authorList>
    </citation>
    <scope>NUCLEOTIDE SEQUENCE [LARGE SCALE GENOMIC DNA]</scope>
    <source>
        <strain evidence="2">FGPVKD09</strain>
    </source>
</reference>
<feature type="domain" description="Chemokine interleukin-8-like" evidence="1">
    <location>
        <begin position="19"/>
        <end position="78"/>
    </location>
</feature>
<dbReference type="Pfam" id="PF00048">
    <property type="entry name" value="IL8"/>
    <property type="match status" value="1"/>
</dbReference>
<dbReference type="SUPFAM" id="SSF54117">
    <property type="entry name" value="Interleukin 8-like chemokines"/>
    <property type="match status" value="1"/>
</dbReference>
<dbReference type="InterPro" id="IPR036048">
    <property type="entry name" value="Interleukin_8-like_sf"/>
</dbReference>
<protein>
    <submittedName>
        <fullName evidence="2">CC-chemokine family protein</fullName>
    </submittedName>
</protein>
<dbReference type="EMBL" id="MF678796">
    <property type="protein sequence ID" value="AUD40320.1"/>
    <property type="molecule type" value="Genomic_DNA"/>
</dbReference>
<gene>
    <name evidence="2" type="ORF">fgpv_226</name>
</gene>
<name>A0A2H4X2M3_9POXV</name>
<evidence type="ECO:0000313" key="2">
    <source>
        <dbReference type="EMBL" id="AUD40320.1"/>
    </source>
</evidence>
<dbReference type="Proteomes" id="UP000235762">
    <property type="component" value="Segment"/>
</dbReference>
<evidence type="ECO:0000259" key="1">
    <source>
        <dbReference type="SMART" id="SM00199"/>
    </source>
</evidence>
<dbReference type="InterPro" id="IPR001811">
    <property type="entry name" value="Chemokine_IL8-like_dom"/>
</dbReference>